<keyword evidence="1" id="KW-1133">Transmembrane helix</keyword>
<keyword evidence="2" id="KW-0732">Signal</keyword>
<feature type="transmembrane region" description="Helical" evidence="1">
    <location>
        <begin position="382"/>
        <end position="402"/>
    </location>
</feature>
<dbReference type="EMBL" id="JBEQNB010000011">
    <property type="protein sequence ID" value="MES0836116.1"/>
    <property type="molecule type" value="Genomic_DNA"/>
</dbReference>
<dbReference type="InterPro" id="IPR050789">
    <property type="entry name" value="Diverse_Enzym_Activities"/>
</dbReference>
<evidence type="ECO:0000313" key="5">
    <source>
        <dbReference type="Proteomes" id="UP001432401"/>
    </source>
</evidence>
<organism evidence="4 5">
    <name type="scientific">Nocardiopsis tropica</name>
    <dbReference type="NCBI Taxonomy" id="109330"/>
    <lineage>
        <taxon>Bacteria</taxon>
        <taxon>Bacillati</taxon>
        <taxon>Actinomycetota</taxon>
        <taxon>Actinomycetes</taxon>
        <taxon>Streptosporangiales</taxon>
        <taxon>Nocardiopsidaceae</taxon>
        <taxon>Nocardiopsis</taxon>
    </lineage>
</organism>
<dbReference type="RefSeq" id="WP_352985000.1">
    <property type="nucleotide sequence ID" value="NZ_JBEQNA010000007.1"/>
</dbReference>
<dbReference type="SUPFAM" id="SSF56601">
    <property type="entry name" value="beta-lactamase/transpeptidase-like"/>
    <property type="match status" value="1"/>
</dbReference>
<comment type="caution">
    <text evidence="4">The sequence shown here is derived from an EMBL/GenBank/DDBJ whole genome shotgun (WGS) entry which is preliminary data.</text>
</comment>
<feature type="transmembrane region" description="Helical" evidence="1">
    <location>
        <begin position="423"/>
        <end position="448"/>
    </location>
</feature>
<reference evidence="4 5" key="1">
    <citation type="submission" date="2024-06" db="EMBL/GenBank/DDBJ databases">
        <authorList>
            <person name="Bataeva Y.V."/>
            <person name="Grigorian L.N."/>
            <person name="Solomentsev V.I."/>
        </authorList>
    </citation>
    <scope>NUCLEOTIDE SEQUENCE [LARGE SCALE GENOMIC DNA]</scope>
    <source>
        <strain evidence="5">SCPM-O-B-12605 (RCAM04882)</strain>
    </source>
</reference>
<feature type="chain" id="PRO_5045650235" evidence="2">
    <location>
        <begin position="23"/>
        <end position="499"/>
    </location>
</feature>
<evidence type="ECO:0000259" key="3">
    <source>
        <dbReference type="Pfam" id="PF00144"/>
    </source>
</evidence>
<keyword evidence="1" id="KW-0812">Transmembrane</keyword>
<dbReference type="EC" id="3.1.1.103" evidence="4"/>
<sequence>MFRLPAALLAASVLLLAGNPAAADTAAPGGGGLSPGAVDAYLDDYLASSPLPGAAVAVTRGADVVHVAGYGTDSGGRPITADTPMGVASVSKAFTALAVMQLVEEGEVGLDDRVAERLPGFTLADPRGAEITVRQLLTHTSGMSDTAFREKSEPAPDDLSGAVARLAGAGLAAEPGTEVNYHNPNYHVAARLVEAVSGLPFGEFLEQRTFAPLGMDDTVTVDTVGEVFEAGVARGHVGVLGNAVPAVEPASYVNGAGGMVTTAADMARWLVAQNSGGRGADGARILSEEGVAATHAPLGGGAGGERKGLGWDVGETPAGAPMLSHGGIQFTYTAHQALLPESGYGIAVMANTGLGGADASALLHGLVALADGGEPAPPAGPFLLAVDAVLAGLAVSACFLAVRGVRGAGRWAAAARERARWRTALRLVPGLAVVCAAVVPHRLVALLAQGRDLTWIQSLYTAPTAVVLLVTAALAFAAVYAARAAALARPRRPLSPEPS</sequence>
<dbReference type="Gene3D" id="3.40.710.10">
    <property type="entry name" value="DD-peptidase/beta-lactamase superfamily"/>
    <property type="match status" value="1"/>
</dbReference>
<keyword evidence="1" id="KW-0472">Membrane</keyword>
<keyword evidence="5" id="KW-1185">Reference proteome</keyword>
<dbReference type="Proteomes" id="UP001432401">
    <property type="component" value="Unassembled WGS sequence"/>
</dbReference>
<name>A0ABV1ZZL7_9ACTN</name>
<dbReference type="InterPro" id="IPR012338">
    <property type="entry name" value="Beta-lactam/transpept-like"/>
</dbReference>
<dbReference type="GO" id="GO:0016787">
    <property type="term" value="F:hydrolase activity"/>
    <property type="evidence" value="ECO:0007669"/>
    <property type="project" value="UniProtKB-KW"/>
</dbReference>
<evidence type="ECO:0000256" key="1">
    <source>
        <dbReference type="SAM" id="Phobius"/>
    </source>
</evidence>
<proteinExistence type="predicted"/>
<feature type="domain" description="Beta-lactamase-related" evidence="3">
    <location>
        <begin position="38"/>
        <end position="359"/>
    </location>
</feature>
<accession>A0ABV1ZZL7</accession>
<evidence type="ECO:0000313" key="4">
    <source>
        <dbReference type="EMBL" id="MES0836116.1"/>
    </source>
</evidence>
<feature type="transmembrane region" description="Helical" evidence="1">
    <location>
        <begin position="460"/>
        <end position="482"/>
    </location>
</feature>
<dbReference type="Pfam" id="PF00144">
    <property type="entry name" value="Beta-lactamase"/>
    <property type="match status" value="1"/>
</dbReference>
<evidence type="ECO:0000256" key="2">
    <source>
        <dbReference type="SAM" id="SignalP"/>
    </source>
</evidence>
<dbReference type="InterPro" id="IPR001466">
    <property type="entry name" value="Beta-lactam-related"/>
</dbReference>
<gene>
    <name evidence="4" type="ORF">ABUK86_20225</name>
</gene>
<dbReference type="PANTHER" id="PTHR43283:SF18">
    <property type="match status" value="1"/>
</dbReference>
<protein>
    <submittedName>
        <fullName evidence="4">Serine hydrolase domain-containing protein</fullName>
        <ecNumber evidence="4">3.1.1.103</ecNumber>
    </submittedName>
</protein>
<feature type="signal peptide" evidence="2">
    <location>
        <begin position="1"/>
        <end position="22"/>
    </location>
</feature>
<keyword evidence="4" id="KW-0378">Hydrolase</keyword>
<dbReference type="PANTHER" id="PTHR43283">
    <property type="entry name" value="BETA-LACTAMASE-RELATED"/>
    <property type="match status" value="1"/>
</dbReference>